<dbReference type="HOGENOM" id="CLU_773626_0_0_0"/>
<organism evidence="1">
    <name type="scientific">Solibacter usitatus (strain Ellin6076)</name>
    <dbReference type="NCBI Taxonomy" id="234267"/>
    <lineage>
        <taxon>Bacteria</taxon>
        <taxon>Pseudomonadati</taxon>
        <taxon>Acidobacteriota</taxon>
        <taxon>Terriglobia</taxon>
        <taxon>Bryobacterales</taxon>
        <taxon>Solibacteraceae</taxon>
        <taxon>Candidatus Solibacter</taxon>
    </lineage>
</organism>
<protein>
    <submittedName>
        <fullName evidence="1">Uncharacterized protein</fullName>
    </submittedName>
</protein>
<dbReference type="eggNOG" id="ENOG5033HEY">
    <property type="taxonomic scope" value="Bacteria"/>
</dbReference>
<proteinExistence type="predicted"/>
<evidence type="ECO:0000313" key="1">
    <source>
        <dbReference type="EMBL" id="ABJ82658.1"/>
    </source>
</evidence>
<sequence precursor="true">MTLRYEWARVCREMSKDQWELAGFTDSEGRVGKDVPFGRVIVPGTIELVEDTLHWEFEGTAKAVEISRSTLSDFVSLWRESPSAILRFARKWGVLVIQTCGTNGTTFRPCGEAISLGDDPIEAWRYFSHRAFAVLNIAAALKQGKLGDLDDWRLIASDCTKDAMRVADEQHRYGLGWHLFERPFNKQQSIDEAHRVVAREIQMWLSSWKGMRMRGLSDFVVTWSGSRWELRVDYHGFLFAAIALQLALSIAGADSLFSCSGCGVPYIRGVKKPKPGTDNYCAKCSRNGVAQRRAVDSYREIRGEAARLQLAGTPLTEIALRLNRSVQQIRKWCDDKRVDAPVNGGASRSKKIGSRKRK</sequence>
<dbReference type="AlphaFoldDB" id="Q027Z9"/>
<dbReference type="InParanoid" id="Q027Z9"/>
<reference evidence="1" key="1">
    <citation type="submission" date="2006-10" db="EMBL/GenBank/DDBJ databases">
        <title>Complete sequence of Solibacter usitatus Ellin6076.</title>
        <authorList>
            <consortium name="US DOE Joint Genome Institute"/>
            <person name="Copeland A."/>
            <person name="Lucas S."/>
            <person name="Lapidus A."/>
            <person name="Barry K."/>
            <person name="Detter J.C."/>
            <person name="Glavina del Rio T."/>
            <person name="Hammon N."/>
            <person name="Israni S."/>
            <person name="Dalin E."/>
            <person name="Tice H."/>
            <person name="Pitluck S."/>
            <person name="Thompson L.S."/>
            <person name="Brettin T."/>
            <person name="Bruce D."/>
            <person name="Han C."/>
            <person name="Tapia R."/>
            <person name="Gilna P."/>
            <person name="Schmutz J."/>
            <person name="Larimer F."/>
            <person name="Land M."/>
            <person name="Hauser L."/>
            <person name="Kyrpides N."/>
            <person name="Mikhailova N."/>
            <person name="Janssen P.H."/>
            <person name="Kuske C.R."/>
            <person name="Richardson P."/>
        </authorList>
    </citation>
    <scope>NUCLEOTIDE SEQUENCE</scope>
    <source>
        <strain evidence="1">Ellin6076</strain>
    </source>
</reference>
<gene>
    <name evidence="1" type="ordered locus">Acid_1668</name>
</gene>
<name>Q027Z9_SOLUE</name>
<dbReference type="STRING" id="234267.Acid_1668"/>
<dbReference type="KEGG" id="sus:Acid_1668"/>
<dbReference type="EMBL" id="CP000473">
    <property type="protein sequence ID" value="ABJ82658.1"/>
    <property type="molecule type" value="Genomic_DNA"/>
</dbReference>
<accession>Q027Z9</accession>